<protein>
    <submittedName>
        <fullName evidence="4">Lysophospholipid acyltransferase family protein</fullName>
    </submittedName>
</protein>
<keyword evidence="2" id="KW-0812">Transmembrane</keyword>
<dbReference type="InterPro" id="IPR052744">
    <property type="entry name" value="GPAT/DAPAT"/>
</dbReference>
<evidence type="ECO:0000256" key="2">
    <source>
        <dbReference type="SAM" id="Phobius"/>
    </source>
</evidence>
<dbReference type="EMBL" id="JAHYXK010000020">
    <property type="protein sequence ID" value="MBW7468830.1"/>
    <property type="molecule type" value="Genomic_DNA"/>
</dbReference>
<dbReference type="SMART" id="SM00563">
    <property type="entry name" value="PlsC"/>
    <property type="match status" value="1"/>
</dbReference>
<dbReference type="SUPFAM" id="SSF69593">
    <property type="entry name" value="Glycerol-3-phosphate (1)-acyltransferase"/>
    <property type="match status" value="1"/>
</dbReference>
<dbReference type="Proteomes" id="UP000813018">
    <property type="component" value="Unassembled WGS sequence"/>
</dbReference>
<dbReference type="Pfam" id="PF01553">
    <property type="entry name" value="Acyltransferase"/>
    <property type="match status" value="1"/>
</dbReference>
<dbReference type="PANTHER" id="PTHR31605">
    <property type="entry name" value="GLYCEROL-3-PHOSPHATE O-ACYLTRANSFERASE 1"/>
    <property type="match status" value="1"/>
</dbReference>
<dbReference type="InterPro" id="IPR002123">
    <property type="entry name" value="Plipid/glycerol_acylTrfase"/>
</dbReference>
<evidence type="ECO:0000313" key="5">
    <source>
        <dbReference type="Proteomes" id="UP000813018"/>
    </source>
</evidence>
<dbReference type="GO" id="GO:0016746">
    <property type="term" value="F:acyltransferase activity"/>
    <property type="evidence" value="ECO:0007669"/>
    <property type="project" value="UniProtKB-KW"/>
</dbReference>
<feature type="transmembrane region" description="Helical" evidence="2">
    <location>
        <begin position="309"/>
        <end position="326"/>
    </location>
</feature>
<keyword evidence="5" id="KW-1185">Reference proteome</keyword>
<evidence type="ECO:0000313" key="4">
    <source>
        <dbReference type="EMBL" id="MBW7468830.1"/>
    </source>
</evidence>
<keyword evidence="4" id="KW-0012">Acyltransferase</keyword>
<organism evidence="4 5">
    <name type="scientific">Pontibacter aydingkolensis</name>
    <dbReference type="NCBI Taxonomy" id="1911536"/>
    <lineage>
        <taxon>Bacteria</taxon>
        <taxon>Pseudomonadati</taxon>
        <taxon>Bacteroidota</taxon>
        <taxon>Cytophagia</taxon>
        <taxon>Cytophagales</taxon>
        <taxon>Hymenobacteraceae</taxon>
        <taxon>Pontibacter</taxon>
    </lineage>
</organism>
<accession>A0ABS7CYD3</accession>
<evidence type="ECO:0000259" key="3">
    <source>
        <dbReference type="SMART" id="SM00563"/>
    </source>
</evidence>
<evidence type="ECO:0000256" key="1">
    <source>
        <dbReference type="SAM" id="Coils"/>
    </source>
</evidence>
<keyword evidence="4" id="KW-0808">Transferase</keyword>
<keyword evidence="2" id="KW-0472">Membrane</keyword>
<keyword evidence="2" id="KW-1133">Transmembrane helix</keyword>
<gene>
    <name evidence="4" type="ORF">K0O23_17275</name>
</gene>
<feature type="transmembrane region" description="Helical" evidence="2">
    <location>
        <begin position="378"/>
        <end position="400"/>
    </location>
</feature>
<dbReference type="CDD" id="cd07992">
    <property type="entry name" value="LPLAT_AAK14816-like"/>
    <property type="match status" value="1"/>
</dbReference>
<comment type="caution">
    <text evidence="4">The sequence shown here is derived from an EMBL/GenBank/DDBJ whole genome shotgun (WGS) entry which is preliminary data.</text>
</comment>
<feature type="transmembrane region" description="Helical" evidence="2">
    <location>
        <begin position="347"/>
        <end position="366"/>
    </location>
</feature>
<reference evidence="4 5" key="1">
    <citation type="journal article" date="2016" name="Int. J. Syst. Evol. Microbiol.">
        <title>Pontibacter aydingkolensis sp. nov., isolated from soil of a salt lake.</title>
        <authorList>
            <person name="Osman G."/>
            <person name="Zhang T."/>
            <person name="Lou K."/>
            <person name="Gao Y."/>
            <person name="Chang W."/>
            <person name="Lin Q."/>
            <person name="Yang H.M."/>
            <person name="Huo X.D."/>
            <person name="Wang N."/>
        </authorList>
    </citation>
    <scope>NUCLEOTIDE SEQUENCE [LARGE SCALE GENOMIC DNA]</scope>
    <source>
        <strain evidence="4 5">KACC 19255</strain>
    </source>
</reference>
<keyword evidence="1" id="KW-0175">Coiled coil</keyword>
<sequence>MLYTLLKLIYKAGLWVFFKKFEVRNRHLIPGKGPLLVVSNHPNTFMDPIVTASLLDQPVFFIAKSTVFGGKFQNWMLRQMHLIPINRREDSPEQAISNEEAFAASYRALEQGKTILIFPEGNSFNQRRLRKIKTGAARIALGVEAENQHTLGLRILPVGLNYSAPTRFQSEVFVNFGESIAVADYAEAFQKDAQGTVLALTEEIRNRMESLIIHTPTDEEDELARHVEVLYKEKIMTSAPVITPAHEHDFILSRAIVKSINYFSQTAPKRVERLKQRIGNYMLQLKRLQLQDAVLGKGHEDIVRQSIKGLLLMVLGFPVYLYGLVHNYLPYIIPSKVARAVTKEEEWYAPIMLTAGIFSFPLFYALEVWLVEYWFDLGLPWLIFYAFSLPLSGFFTLGYWNRAQHTQDHWLLLRLFFKRQHVVNDLRAQRTAIVTELEQARQEYLQQREEPAA</sequence>
<feature type="coiled-coil region" evidence="1">
    <location>
        <begin position="423"/>
        <end position="450"/>
    </location>
</feature>
<dbReference type="PANTHER" id="PTHR31605:SF0">
    <property type="entry name" value="GLYCEROL-3-PHOSPHATE O-ACYLTRANSFERASE 1"/>
    <property type="match status" value="1"/>
</dbReference>
<proteinExistence type="predicted"/>
<feature type="domain" description="Phospholipid/glycerol acyltransferase" evidence="3">
    <location>
        <begin position="35"/>
        <end position="163"/>
    </location>
</feature>
<dbReference type="RefSeq" id="WP_219878704.1">
    <property type="nucleotide sequence ID" value="NZ_JAHYXK010000020.1"/>
</dbReference>
<name>A0ABS7CYD3_9BACT</name>